<reference evidence="2" key="2">
    <citation type="submission" date="2022-01" db="EMBL/GenBank/DDBJ databases">
        <authorList>
            <person name="Yamashiro T."/>
            <person name="Shiraishi A."/>
            <person name="Satake H."/>
            <person name="Nakayama K."/>
        </authorList>
    </citation>
    <scope>NUCLEOTIDE SEQUENCE</scope>
</reference>
<dbReference type="Proteomes" id="UP001151760">
    <property type="component" value="Unassembled WGS sequence"/>
</dbReference>
<sequence length="169" mass="18789">MQTVGFGTYWAESARKIPDKGDLRDYWIGISSAGDFLGTAPRSQAPEKAWVAMGLERQPDAAAGAPTVAEDAPAVDEGDQARMDRLEEDVHEIRGALTEQREVIDAMARNFSRFSTWAITGLAWMMDKAEVAYVPYSETHVPYQRRRVRQRTGEASTSATQQDPQEPDP</sequence>
<gene>
    <name evidence="2" type="ORF">Tco_0874318</name>
</gene>
<evidence type="ECO:0000256" key="1">
    <source>
        <dbReference type="SAM" id="MobiDB-lite"/>
    </source>
</evidence>
<protein>
    <submittedName>
        <fullName evidence="2">Uncharacterized protein</fullName>
    </submittedName>
</protein>
<feature type="region of interest" description="Disordered" evidence="1">
    <location>
        <begin position="144"/>
        <end position="169"/>
    </location>
</feature>
<feature type="compositionally biased region" description="Polar residues" evidence="1">
    <location>
        <begin position="153"/>
        <end position="169"/>
    </location>
</feature>
<comment type="caution">
    <text evidence="2">The sequence shown here is derived from an EMBL/GenBank/DDBJ whole genome shotgun (WGS) entry which is preliminary data.</text>
</comment>
<accession>A0ABQ5BP87</accession>
<reference evidence="2" key="1">
    <citation type="journal article" date="2022" name="Int. J. Mol. Sci.">
        <title>Draft Genome of Tanacetum Coccineum: Genomic Comparison of Closely Related Tanacetum-Family Plants.</title>
        <authorList>
            <person name="Yamashiro T."/>
            <person name="Shiraishi A."/>
            <person name="Nakayama K."/>
            <person name="Satake H."/>
        </authorList>
    </citation>
    <scope>NUCLEOTIDE SEQUENCE</scope>
</reference>
<dbReference type="EMBL" id="BQNB010013410">
    <property type="protein sequence ID" value="GJT15612.1"/>
    <property type="molecule type" value="Genomic_DNA"/>
</dbReference>
<evidence type="ECO:0000313" key="3">
    <source>
        <dbReference type="Proteomes" id="UP001151760"/>
    </source>
</evidence>
<evidence type="ECO:0000313" key="2">
    <source>
        <dbReference type="EMBL" id="GJT15612.1"/>
    </source>
</evidence>
<proteinExistence type="predicted"/>
<organism evidence="2 3">
    <name type="scientific">Tanacetum coccineum</name>
    <dbReference type="NCBI Taxonomy" id="301880"/>
    <lineage>
        <taxon>Eukaryota</taxon>
        <taxon>Viridiplantae</taxon>
        <taxon>Streptophyta</taxon>
        <taxon>Embryophyta</taxon>
        <taxon>Tracheophyta</taxon>
        <taxon>Spermatophyta</taxon>
        <taxon>Magnoliopsida</taxon>
        <taxon>eudicotyledons</taxon>
        <taxon>Gunneridae</taxon>
        <taxon>Pentapetalae</taxon>
        <taxon>asterids</taxon>
        <taxon>campanulids</taxon>
        <taxon>Asterales</taxon>
        <taxon>Asteraceae</taxon>
        <taxon>Asteroideae</taxon>
        <taxon>Anthemideae</taxon>
        <taxon>Anthemidinae</taxon>
        <taxon>Tanacetum</taxon>
    </lineage>
</organism>
<keyword evidence="3" id="KW-1185">Reference proteome</keyword>
<name>A0ABQ5BP87_9ASTR</name>